<reference evidence="2" key="1">
    <citation type="submission" date="2022-02" db="EMBL/GenBank/DDBJ databases">
        <title>Qipengyuania spongiae sp. nov., isolated from marine sponge.</title>
        <authorList>
            <person name="Li Z."/>
            <person name="Zhang M."/>
        </authorList>
    </citation>
    <scope>NUCLEOTIDE SEQUENCE</scope>
    <source>
        <strain evidence="2">PHS-Z21</strain>
    </source>
</reference>
<name>A0ABY5SXF2_9SPHN</name>
<dbReference type="RefSeq" id="WP_265558403.1">
    <property type="nucleotide sequence ID" value="NZ_CP092471.1"/>
</dbReference>
<accession>A0ABY5SXF2</accession>
<evidence type="ECO:0000313" key="2">
    <source>
        <dbReference type="EMBL" id="UVI39223.1"/>
    </source>
</evidence>
<protein>
    <submittedName>
        <fullName evidence="2">Uncharacterized protein</fullName>
    </submittedName>
</protein>
<gene>
    <name evidence="2" type="ORF">L1F33_13485</name>
</gene>
<dbReference type="Proteomes" id="UP001065265">
    <property type="component" value="Chromosome"/>
</dbReference>
<keyword evidence="3" id="KW-1185">Reference proteome</keyword>
<keyword evidence="1" id="KW-0175">Coiled coil</keyword>
<feature type="coiled-coil region" evidence="1">
    <location>
        <begin position="29"/>
        <end position="88"/>
    </location>
</feature>
<evidence type="ECO:0000256" key="1">
    <source>
        <dbReference type="SAM" id="Coils"/>
    </source>
</evidence>
<proteinExistence type="predicted"/>
<sequence>MTSWAIVAIVAIVVWGIVQSNRARGHHDNRGVSENDRALEEENAAARQEIADLRERIRVLERIATDNNGSVAQERARIEREIEALRKEQD</sequence>
<organism evidence="2 3">
    <name type="scientific">Qipengyuania spongiae</name>
    <dbReference type="NCBI Taxonomy" id="2909673"/>
    <lineage>
        <taxon>Bacteria</taxon>
        <taxon>Pseudomonadati</taxon>
        <taxon>Pseudomonadota</taxon>
        <taxon>Alphaproteobacteria</taxon>
        <taxon>Sphingomonadales</taxon>
        <taxon>Erythrobacteraceae</taxon>
        <taxon>Qipengyuania</taxon>
    </lineage>
</organism>
<dbReference type="EMBL" id="CP092471">
    <property type="protein sequence ID" value="UVI39223.1"/>
    <property type="molecule type" value="Genomic_DNA"/>
</dbReference>
<evidence type="ECO:0000313" key="3">
    <source>
        <dbReference type="Proteomes" id="UP001065265"/>
    </source>
</evidence>